<dbReference type="SUPFAM" id="SSF53383">
    <property type="entry name" value="PLP-dependent transferases"/>
    <property type="match status" value="1"/>
</dbReference>
<sequence length="340" mass="36671">MIDTSTAAGECIELDSRVFDCRPESQGQINLAFNENPFAGTIGKYPENRSEELVDRYLDVLRSLDAQSVSGVLADNVFMCRGANDGLDLVLRSLDPRPDTMAVCPPTFVEFDRHASHQRMTVVRVPLPAADRLDVDGICESGADCVLLCNPGNPTGVALSRKDITDLASVFEGPVIVDETYAEFCPDSSVARDIRTFGNLFVVRSLSKAFGLAALRVGAVIAAPPHIDALRRKSLPFLLPTPVVEAAIEALKGPRIADRLHRMIDARTEFATKLARLPVVTRVHAEAGFITVEVTDQSWATTQLSAANIAVTTGPGTIRFSIGTPRDNDRAVSALTIGVQ</sequence>
<name>A0A164MGG7_9NOCA</name>
<feature type="domain" description="Aminotransferase class I/classII large" evidence="7">
    <location>
        <begin position="40"/>
        <end position="335"/>
    </location>
</feature>
<keyword evidence="3" id="KW-0028">Amino-acid biosynthesis</keyword>
<comment type="similarity">
    <text evidence="6">Belongs to the class-I pyridoxal-phosphate-dependent aminotransferase family.</text>
</comment>
<evidence type="ECO:0000313" key="9">
    <source>
        <dbReference type="Proteomes" id="UP000076512"/>
    </source>
</evidence>
<dbReference type="InterPro" id="IPR015424">
    <property type="entry name" value="PyrdxlP-dep_Trfase"/>
</dbReference>
<keyword evidence="2 6" id="KW-0032">Aminotransferase</keyword>
<dbReference type="Proteomes" id="UP000076512">
    <property type="component" value="Unassembled WGS sequence"/>
</dbReference>
<dbReference type="Gene3D" id="3.90.1150.10">
    <property type="entry name" value="Aspartate Aminotransferase, domain 1"/>
    <property type="match status" value="1"/>
</dbReference>
<comment type="caution">
    <text evidence="8">The sequence shown here is derived from an EMBL/GenBank/DDBJ whole genome shotgun (WGS) entry which is preliminary data.</text>
</comment>
<dbReference type="RefSeq" id="WP_067590503.1">
    <property type="nucleotide sequence ID" value="NZ_JABMCZ010000001.1"/>
</dbReference>
<dbReference type="GO" id="GO:0030170">
    <property type="term" value="F:pyridoxal phosphate binding"/>
    <property type="evidence" value="ECO:0007669"/>
    <property type="project" value="InterPro"/>
</dbReference>
<keyword evidence="5" id="KW-0663">Pyridoxal phosphate</keyword>
<keyword evidence="9" id="KW-1185">Reference proteome</keyword>
<dbReference type="GO" id="GO:0008652">
    <property type="term" value="P:amino acid biosynthetic process"/>
    <property type="evidence" value="ECO:0007669"/>
    <property type="project" value="UniProtKB-KW"/>
</dbReference>
<evidence type="ECO:0000256" key="4">
    <source>
        <dbReference type="ARBA" id="ARBA00022679"/>
    </source>
</evidence>
<dbReference type="InterPro" id="IPR004838">
    <property type="entry name" value="NHTrfase_class1_PyrdxlP-BS"/>
</dbReference>
<protein>
    <recommendedName>
        <fullName evidence="6">Aminotransferase</fullName>
        <ecNumber evidence="6">2.6.1.-</ecNumber>
    </recommendedName>
</protein>
<dbReference type="InterPro" id="IPR015422">
    <property type="entry name" value="PyrdxlP-dep_Trfase_small"/>
</dbReference>
<comment type="cofactor">
    <cofactor evidence="1 6">
        <name>pyridoxal 5'-phosphate</name>
        <dbReference type="ChEBI" id="CHEBI:597326"/>
    </cofactor>
</comment>
<dbReference type="InterPro" id="IPR004839">
    <property type="entry name" value="Aminotransferase_I/II_large"/>
</dbReference>
<dbReference type="GO" id="GO:0008483">
    <property type="term" value="F:transaminase activity"/>
    <property type="evidence" value="ECO:0007669"/>
    <property type="project" value="UniProtKB-KW"/>
</dbReference>
<evidence type="ECO:0000259" key="7">
    <source>
        <dbReference type="Pfam" id="PF00155"/>
    </source>
</evidence>
<dbReference type="PROSITE" id="PS00105">
    <property type="entry name" value="AA_TRANSFER_CLASS_1"/>
    <property type="match status" value="1"/>
</dbReference>
<proteinExistence type="inferred from homology"/>
<dbReference type="STRING" id="455432.AWN90_32275"/>
<dbReference type="Pfam" id="PF00155">
    <property type="entry name" value="Aminotran_1_2"/>
    <property type="match status" value="1"/>
</dbReference>
<evidence type="ECO:0000256" key="2">
    <source>
        <dbReference type="ARBA" id="ARBA00022576"/>
    </source>
</evidence>
<dbReference type="Gene3D" id="3.40.640.10">
    <property type="entry name" value="Type I PLP-dependent aspartate aminotransferase-like (Major domain)"/>
    <property type="match status" value="1"/>
</dbReference>
<dbReference type="InterPro" id="IPR015421">
    <property type="entry name" value="PyrdxlP-dep_Trfase_major"/>
</dbReference>
<evidence type="ECO:0000313" key="8">
    <source>
        <dbReference type="EMBL" id="KZM73336.1"/>
    </source>
</evidence>
<evidence type="ECO:0000256" key="6">
    <source>
        <dbReference type="RuleBase" id="RU000481"/>
    </source>
</evidence>
<evidence type="ECO:0000256" key="3">
    <source>
        <dbReference type="ARBA" id="ARBA00022605"/>
    </source>
</evidence>
<keyword evidence="4 6" id="KW-0808">Transferase</keyword>
<dbReference type="EMBL" id="LWGR01000007">
    <property type="protein sequence ID" value="KZM73336.1"/>
    <property type="molecule type" value="Genomic_DNA"/>
</dbReference>
<dbReference type="CDD" id="cd00609">
    <property type="entry name" value="AAT_like"/>
    <property type="match status" value="1"/>
</dbReference>
<evidence type="ECO:0000256" key="1">
    <source>
        <dbReference type="ARBA" id="ARBA00001933"/>
    </source>
</evidence>
<accession>A0A164MGG7</accession>
<evidence type="ECO:0000256" key="5">
    <source>
        <dbReference type="ARBA" id="ARBA00022898"/>
    </source>
</evidence>
<organism evidence="8 9">
    <name type="scientific">Nocardia terpenica</name>
    <dbReference type="NCBI Taxonomy" id="455432"/>
    <lineage>
        <taxon>Bacteria</taxon>
        <taxon>Bacillati</taxon>
        <taxon>Actinomycetota</taxon>
        <taxon>Actinomycetes</taxon>
        <taxon>Mycobacteriales</taxon>
        <taxon>Nocardiaceae</taxon>
        <taxon>Nocardia</taxon>
    </lineage>
</organism>
<reference evidence="8 9" key="1">
    <citation type="submission" date="2016-04" db="EMBL/GenBank/DDBJ databases">
        <authorList>
            <person name="Evans L.H."/>
            <person name="Alamgir A."/>
            <person name="Owens N."/>
            <person name="Weber N.D."/>
            <person name="Virtaneva K."/>
            <person name="Barbian K."/>
            <person name="Babar A."/>
            <person name="Rosenke K."/>
        </authorList>
    </citation>
    <scope>NUCLEOTIDE SEQUENCE [LARGE SCALE GENOMIC DNA]</scope>
    <source>
        <strain evidence="8 9">IFM 0406</strain>
    </source>
</reference>
<gene>
    <name evidence="8" type="ORF">AWN90_32275</name>
</gene>
<dbReference type="EC" id="2.6.1.-" evidence="6"/>
<dbReference type="PANTHER" id="PTHR42885">
    <property type="entry name" value="HISTIDINOL-PHOSPHATE AMINOTRANSFERASE-RELATED"/>
    <property type="match status" value="1"/>
</dbReference>
<dbReference type="PANTHER" id="PTHR42885:SF2">
    <property type="entry name" value="HISTIDINOL-PHOSPHATE AMINOTRANSFERASE"/>
    <property type="match status" value="1"/>
</dbReference>
<dbReference type="OrthoDB" id="3224382at2"/>
<dbReference type="AlphaFoldDB" id="A0A164MGG7"/>